<dbReference type="InterPro" id="IPR007472">
    <property type="entry name" value="N-end_Aminoacyl_Trfase_C"/>
</dbReference>
<dbReference type="EC" id="2.3.2.8" evidence="5"/>
<comment type="caution">
    <text evidence="9">The sequence shown here is derived from an EMBL/GenBank/DDBJ whole genome shotgun (WGS) entry which is preliminary data.</text>
</comment>
<evidence type="ECO:0000313" key="10">
    <source>
        <dbReference type="Proteomes" id="UP001556367"/>
    </source>
</evidence>
<dbReference type="PIRSF" id="PIRSF037207">
    <property type="entry name" value="ATE1_euk"/>
    <property type="match status" value="1"/>
</dbReference>
<feature type="domain" description="N-end aminoacyl transferase N-terminal" evidence="7">
    <location>
        <begin position="11"/>
        <end position="59"/>
    </location>
</feature>
<name>A0ABR3J2D4_9AGAR</name>
<comment type="function">
    <text evidence="5">Involved in the post-translational conjugation of arginine to the N-terminal aspartate or glutamate of a protein. This arginylation is required for degradation of the protein via the ubiquitin pathway.</text>
</comment>
<evidence type="ECO:0000256" key="2">
    <source>
        <dbReference type="ARBA" id="ARBA00022679"/>
    </source>
</evidence>
<evidence type="ECO:0000259" key="8">
    <source>
        <dbReference type="Pfam" id="PF04377"/>
    </source>
</evidence>
<gene>
    <name evidence="9" type="ORF">HGRIS_009738</name>
</gene>
<dbReference type="InterPro" id="IPR007471">
    <property type="entry name" value="N-end_Aminoacyl_Trfase_N"/>
</dbReference>
<evidence type="ECO:0000256" key="1">
    <source>
        <dbReference type="ARBA" id="ARBA00009991"/>
    </source>
</evidence>
<evidence type="ECO:0000256" key="4">
    <source>
        <dbReference type="ARBA" id="ARBA00023315"/>
    </source>
</evidence>
<dbReference type="InterPro" id="IPR030700">
    <property type="entry name" value="N-end_Aminoacyl_Trfase"/>
</dbReference>
<proteinExistence type="inferred from homology"/>
<accession>A0ABR3J2D4</accession>
<dbReference type="Proteomes" id="UP001556367">
    <property type="component" value="Unassembled WGS sequence"/>
</dbReference>
<keyword evidence="2 5" id="KW-0808">Transferase</keyword>
<keyword evidence="3 5" id="KW-0833">Ubl conjugation pathway</keyword>
<dbReference type="PANTHER" id="PTHR21367:SF1">
    <property type="entry name" value="ARGINYL-TRNA--PROTEIN TRANSFERASE 1"/>
    <property type="match status" value="1"/>
</dbReference>
<evidence type="ECO:0000313" key="9">
    <source>
        <dbReference type="EMBL" id="KAL0949701.1"/>
    </source>
</evidence>
<dbReference type="EMBL" id="JASNQZ010000012">
    <property type="protein sequence ID" value="KAL0949701.1"/>
    <property type="molecule type" value="Genomic_DNA"/>
</dbReference>
<reference evidence="10" key="1">
    <citation type="submission" date="2024-06" db="EMBL/GenBank/DDBJ databases">
        <title>Multi-omics analyses provide insights into the biosynthesis of the anticancer antibiotic pleurotin in Hohenbuehelia grisea.</title>
        <authorList>
            <person name="Weaver J.A."/>
            <person name="Alberti F."/>
        </authorList>
    </citation>
    <scope>NUCLEOTIDE SEQUENCE [LARGE SCALE GENOMIC DNA]</scope>
    <source>
        <strain evidence="10">T-177</strain>
    </source>
</reference>
<evidence type="ECO:0000259" key="7">
    <source>
        <dbReference type="Pfam" id="PF04376"/>
    </source>
</evidence>
<comment type="catalytic activity">
    <reaction evidence="5">
        <text>an N-terminal L-alpha-aminoacyl-[protein] + L-arginyl-tRNA(Arg) = an N-terminal L-arginyl-L-aminoacyl-[protein] + tRNA(Arg) + H(+)</text>
        <dbReference type="Rhea" id="RHEA:10208"/>
        <dbReference type="Rhea" id="RHEA-COMP:9658"/>
        <dbReference type="Rhea" id="RHEA-COMP:9673"/>
        <dbReference type="Rhea" id="RHEA-COMP:10636"/>
        <dbReference type="Rhea" id="RHEA-COMP:10638"/>
        <dbReference type="ChEBI" id="CHEBI:15378"/>
        <dbReference type="ChEBI" id="CHEBI:78442"/>
        <dbReference type="ChEBI" id="CHEBI:78513"/>
        <dbReference type="ChEBI" id="CHEBI:78597"/>
        <dbReference type="ChEBI" id="CHEBI:83562"/>
        <dbReference type="EC" id="2.3.2.8"/>
    </reaction>
</comment>
<protein>
    <recommendedName>
        <fullName evidence="5">Arginyl-tRNA--protein transferase 1</fullName>
        <shortName evidence="5">Arginyltransferase 1</shortName>
        <shortName evidence="5">R-transferase 1</shortName>
        <ecNumber evidence="5">2.3.2.8</ecNumber>
    </recommendedName>
    <alternativeName>
        <fullName evidence="5">Arginine-tRNA--protein transferase 1</fullName>
    </alternativeName>
</protein>
<comment type="similarity">
    <text evidence="1 5">Belongs to the R-transferase family.</text>
</comment>
<keyword evidence="10" id="KW-1185">Reference proteome</keyword>
<organism evidence="9 10">
    <name type="scientific">Hohenbuehelia grisea</name>
    <dbReference type="NCBI Taxonomy" id="104357"/>
    <lineage>
        <taxon>Eukaryota</taxon>
        <taxon>Fungi</taxon>
        <taxon>Dikarya</taxon>
        <taxon>Basidiomycota</taxon>
        <taxon>Agaricomycotina</taxon>
        <taxon>Agaricomycetes</taxon>
        <taxon>Agaricomycetidae</taxon>
        <taxon>Agaricales</taxon>
        <taxon>Pleurotineae</taxon>
        <taxon>Pleurotaceae</taxon>
        <taxon>Hohenbuehelia</taxon>
    </lineage>
</organism>
<evidence type="ECO:0000256" key="3">
    <source>
        <dbReference type="ARBA" id="ARBA00022786"/>
    </source>
</evidence>
<evidence type="ECO:0000256" key="5">
    <source>
        <dbReference type="PIRNR" id="PIRNR037207"/>
    </source>
</evidence>
<sequence length="354" mass="40616">MRDVHQFSFHLQVYQEMIDRGWRRSGTYCYKPDLKNSCCPQYTIKLDATKFKPTKRQRKVLSRWNRFIVEGRNDDSSMESDGPPSKKAKKNPGFDLVTAVHAAEADWTEGESKHRFETTLEPSTYTDEKFALYGRYQEDIHHDEEKTSSGFERFLVDTPLKREPIPYPATPPKHLPTHYGSYHQLYRLDGELIAMAVLDILPGCVSSVYFMYDKKWEKYSLGKLSAIREVTLAVEICEAGVPSVSSLYMGFYIHSCTKMRYKGEYSPSFLADPVTYQWFPLSECLKQLGKTRYACFSNPAESSAEPPTNTPIYPQVSLPSTEVQEMMVIERIEKRVPVLAPFNVCTISTPSKGI</sequence>
<feature type="region of interest" description="Disordered" evidence="6">
    <location>
        <begin position="72"/>
        <end position="92"/>
    </location>
</feature>
<keyword evidence="4 5" id="KW-0012">Acyltransferase</keyword>
<evidence type="ECO:0000256" key="6">
    <source>
        <dbReference type="SAM" id="MobiDB-lite"/>
    </source>
</evidence>
<dbReference type="InterPro" id="IPR017137">
    <property type="entry name" value="Arg-tRNA-P_Trfase_1_euk"/>
</dbReference>
<feature type="domain" description="N-end rule aminoacyl transferase C-terminal" evidence="8">
    <location>
        <begin position="128"/>
        <end position="270"/>
    </location>
</feature>
<dbReference type="Pfam" id="PF04376">
    <property type="entry name" value="ATE_N"/>
    <property type="match status" value="1"/>
</dbReference>
<dbReference type="Pfam" id="PF04377">
    <property type="entry name" value="ATE_C"/>
    <property type="match status" value="1"/>
</dbReference>
<dbReference type="PANTHER" id="PTHR21367">
    <property type="entry name" value="ARGININE-TRNA-PROTEIN TRANSFERASE 1"/>
    <property type="match status" value="1"/>
</dbReference>